<accession>A0A182THB0</accession>
<feature type="region of interest" description="Disordered" evidence="1">
    <location>
        <begin position="72"/>
        <end position="92"/>
    </location>
</feature>
<protein>
    <submittedName>
        <fullName evidence="2">Uncharacterized protein</fullName>
    </submittedName>
</protein>
<reference evidence="2" key="2">
    <citation type="submission" date="2020-05" db="UniProtKB">
        <authorList>
            <consortium name="EnsemblMetazoa"/>
        </authorList>
    </citation>
    <scope>IDENTIFICATION</scope>
    <source>
        <strain evidence="2">CM1001059</strain>
    </source>
</reference>
<dbReference type="AlphaFoldDB" id="A0A182THB0"/>
<evidence type="ECO:0000256" key="1">
    <source>
        <dbReference type="SAM" id="MobiDB-lite"/>
    </source>
</evidence>
<reference evidence="3" key="1">
    <citation type="submission" date="2014-01" db="EMBL/GenBank/DDBJ databases">
        <title>The Genome Sequence of Anopheles melas CM1001059_A (V2).</title>
        <authorList>
            <consortium name="The Broad Institute Genomics Platform"/>
            <person name="Neafsey D.E."/>
            <person name="Besansky N."/>
            <person name="Howell P."/>
            <person name="Walton C."/>
            <person name="Young S.K."/>
            <person name="Zeng Q."/>
            <person name="Gargeya S."/>
            <person name="Fitzgerald M."/>
            <person name="Haas B."/>
            <person name="Abouelleil A."/>
            <person name="Allen A.W."/>
            <person name="Alvarado L."/>
            <person name="Arachchi H.M."/>
            <person name="Berlin A.M."/>
            <person name="Chapman S.B."/>
            <person name="Gainer-Dewar J."/>
            <person name="Goldberg J."/>
            <person name="Griggs A."/>
            <person name="Gujja S."/>
            <person name="Hansen M."/>
            <person name="Howarth C."/>
            <person name="Imamovic A."/>
            <person name="Ireland A."/>
            <person name="Larimer J."/>
            <person name="McCowan C."/>
            <person name="Murphy C."/>
            <person name="Pearson M."/>
            <person name="Poon T.W."/>
            <person name="Priest M."/>
            <person name="Roberts A."/>
            <person name="Saif S."/>
            <person name="Shea T."/>
            <person name="Sisk P."/>
            <person name="Sykes S."/>
            <person name="Wortman J."/>
            <person name="Nusbaum C."/>
            <person name="Birren B."/>
        </authorList>
    </citation>
    <scope>NUCLEOTIDE SEQUENCE [LARGE SCALE GENOMIC DNA]</scope>
    <source>
        <strain evidence="3">CM1001059</strain>
    </source>
</reference>
<organism evidence="2 3">
    <name type="scientific">Anopheles melas</name>
    <dbReference type="NCBI Taxonomy" id="34690"/>
    <lineage>
        <taxon>Eukaryota</taxon>
        <taxon>Metazoa</taxon>
        <taxon>Ecdysozoa</taxon>
        <taxon>Arthropoda</taxon>
        <taxon>Hexapoda</taxon>
        <taxon>Insecta</taxon>
        <taxon>Pterygota</taxon>
        <taxon>Neoptera</taxon>
        <taxon>Endopterygota</taxon>
        <taxon>Diptera</taxon>
        <taxon>Nematocera</taxon>
        <taxon>Culicoidea</taxon>
        <taxon>Culicidae</taxon>
        <taxon>Anophelinae</taxon>
        <taxon>Anopheles</taxon>
    </lineage>
</organism>
<dbReference type="Proteomes" id="UP000075902">
    <property type="component" value="Unassembled WGS sequence"/>
</dbReference>
<feature type="region of interest" description="Disordered" evidence="1">
    <location>
        <begin position="1"/>
        <end position="24"/>
    </location>
</feature>
<keyword evidence="3" id="KW-1185">Reference proteome</keyword>
<name>A0A182THB0_9DIPT</name>
<dbReference type="VEuPathDB" id="VectorBase:AMEC002298"/>
<sequence>MRLTMNPKTFTGNYEESARTCPNTRKHRTTKLTADHVVPIVSFGRLSTPSDKGAAFIAARCTSPARACASFPKRSQYDDTDENDHDADDDGPRRYTQQVRMLLVQMVIQNQQESARHDGGAIKALHTAIAQEHHGSLWSVVIGMSSNAYAAEVAVGSKFEQSHVKCVGPVKAPIAVRAAVPPLAPMDQPVLIVDRAGQETLVAHVALVRALPGVALADVIAQIGPYREPAQAPVPIAGERAHSVVKAQMLPQMARLGPAVAVRLPLCPGHSAGEDVNLGVPVGVQLGQRRKQGHTHVAAVLQLHVLELAPDEAATLQTLCPMGQHIGQRREVKPTERAPAAAGRRVLRLVREQAGTVGKARVTVLAAKDGVHGDDGKLPAQQGGRAFAFLRLGREQLLPELRMAWHRYCSAEGKIAPLCRHFTTASMYASDAGVGFESLQTVAGSSGCCCCAGGGSTFIDASG</sequence>
<evidence type="ECO:0000313" key="3">
    <source>
        <dbReference type="Proteomes" id="UP000075902"/>
    </source>
</evidence>
<feature type="compositionally biased region" description="Acidic residues" evidence="1">
    <location>
        <begin position="78"/>
        <end position="89"/>
    </location>
</feature>
<dbReference type="EnsemblMetazoa" id="AMEC002298-RA">
    <property type="protein sequence ID" value="AMEC002298-PA"/>
    <property type="gene ID" value="AMEC002298"/>
</dbReference>
<feature type="compositionally biased region" description="Polar residues" evidence="1">
    <location>
        <begin position="1"/>
        <end position="14"/>
    </location>
</feature>
<evidence type="ECO:0000313" key="2">
    <source>
        <dbReference type="EnsemblMetazoa" id="AMEC002298-PA"/>
    </source>
</evidence>
<proteinExistence type="predicted"/>